<dbReference type="Proteomes" id="UP000583929">
    <property type="component" value="Unassembled WGS sequence"/>
</dbReference>
<organism evidence="9 10">
    <name type="scientific">Cannabis sativa</name>
    <name type="common">Hemp</name>
    <name type="synonym">Marijuana</name>
    <dbReference type="NCBI Taxonomy" id="3483"/>
    <lineage>
        <taxon>Eukaryota</taxon>
        <taxon>Viridiplantae</taxon>
        <taxon>Streptophyta</taxon>
        <taxon>Embryophyta</taxon>
        <taxon>Tracheophyta</taxon>
        <taxon>Spermatophyta</taxon>
        <taxon>Magnoliopsida</taxon>
        <taxon>eudicotyledons</taxon>
        <taxon>Gunneridae</taxon>
        <taxon>Pentapetalae</taxon>
        <taxon>rosids</taxon>
        <taxon>fabids</taxon>
        <taxon>Rosales</taxon>
        <taxon>Cannabaceae</taxon>
        <taxon>Cannabis</taxon>
    </lineage>
</organism>
<feature type="domain" description="RWP-RK" evidence="8">
    <location>
        <begin position="139"/>
        <end position="224"/>
    </location>
</feature>
<evidence type="ECO:0000259" key="8">
    <source>
        <dbReference type="PROSITE" id="PS51519"/>
    </source>
</evidence>
<sequence>MKSNLVSSVLDFPTFDQYENYSQFGSFSYQNDQLPQIDFNSFEDFDNGFSLENAFLNFEEPNMFKEKHHTNMVITSFGHHNHDKNLKTCHDDDDDKNNIGYDVSRLMNTERELYGSLVKKNHDEETMEVTMSNSRVNNNNNGHHNNRKKKKKVAQLELDEIQRCFKLPIKDAAMELGIGVTRLKKRCRELNIMRWPHRKLKSLKYLLKNVKNMGLSNNEIMMLEEQKRLVEEIPDMELTERAKKLRQACFKANYKSKRPKIPNSISAQFLITTWASKRERERKRPAHFRPIKHRTPTISSLNFFLPPLDLHHLDDSARLSASQALLPTGKEPKPRLAAAVKPSRPTAPGVGWGVRRERALVRERERERGVGGCGDECERENAPGACSSRENSHSGEESYENALGVRVVVNDHQGINGRCYVIVGVSE</sequence>
<keyword evidence="3" id="KW-0175">Coiled coil</keyword>
<dbReference type="PANTHER" id="PTHR46373">
    <property type="entry name" value="PROTEIN RKD4"/>
    <property type="match status" value="1"/>
</dbReference>
<evidence type="ECO:0000256" key="1">
    <source>
        <dbReference type="ARBA" id="ARBA00004049"/>
    </source>
</evidence>
<keyword evidence="2" id="KW-0805">Transcription regulation</keyword>
<protein>
    <recommendedName>
        <fullName evidence="8">RWP-RK domain-containing protein</fullName>
    </recommendedName>
</protein>
<evidence type="ECO:0000256" key="2">
    <source>
        <dbReference type="ARBA" id="ARBA00023015"/>
    </source>
</evidence>
<keyword evidence="5" id="KW-0804">Transcription</keyword>
<dbReference type="AlphaFoldDB" id="A0A7J6HUV7"/>
<evidence type="ECO:0000256" key="4">
    <source>
        <dbReference type="ARBA" id="ARBA00023125"/>
    </source>
</evidence>
<dbReference type="PANTHER" id="PTHR46373:SF20">
    <property type="entry name" value="PROTEIN RKD1"/>
    <property type="match status" value="1"/>
</dbReference>
<dbReference type="GO" id="GO:0003700">
    <property type="term" value="F:DNA-binding transcription factor activity"/>
    <property type="evidence" value="ECO:0007669"/>
    <property type="project" value="InterPro"/>
</dbReference>
<name>A0A7J6HUV7_CANSA</name>
<proteinExistence type="predicted"/>
<dbReference type="Pfam" id="PF02042">
    <property type="entry name" value="RWP-RK"/>
    <property type="match status" value="1"/>
</dbReference>
<dbReference type="InterPro" id="IPR044607">
    <property type="entry name" value="RKD-like"/>
</dbReference>
<accession>A0A7J6HUV7</accession>
<evidence type="ECO:0000256" key="7">
    <source>
        <dbReference type="SAM" id="MobiDB-lite"/>
    </source>
</evidence>
<dbReference type="GO" id="GO:0003677">
    <property type="term" value="F:DNA binding"/>
    <property type="evidence" value="ECO:0007669"/>
    <property type="project" value="UniProtKB-KW"/>
</dbReference>
<keyword evidence="4" id="KW-0238">DNA-binding</keyword>
<keyword evidence="6" id="KW-0539">Nucleus</keyword>
<comment type="function">
    <text evidence="1">Putative transcription factor.</text>
</comment>
<evidence type="ECO:0000256" key="6">
    <source>
        <dbReference type="ARBA" id="ARBA00023242"/>
    </source>
</evidence>
<dbReference type="EMBL" id="JAATIQ010000022">
    <property type="protein sequence ID" value="KAF4399077.1"/>
    <property type="molecule type" value="Genomic_DNA"/>
</dbReference>
<evidence type="ECO:0000313" key="9">
    <source>
        <dbReference type="EMBL" id="KAF4399077.1"/>
    </source>
</evidence>
<comment type="caution">
    <text evidence="9">The sequence shown here is derived from an EMBL/GenBank/DDBJ whole genome shotgun (WGS) entry which is preliminary data.</text>
</comment>
<dbReference type="PROSITE" id="PS51519">
    <property type="entry name" value="RWP_RK"/>
    <property type="match status" value="1"/>
</dbReference>
<feature type="region of interest" description="Disordered" evidence="7">
    <location>
        <begin position="370"/>
        <end position="397"/>
    </location>
</feature>
<evidence type="ECO:0000313" key="10">
    <source>
        <dbReference type="Proteomes" id="UP000583929"/>
    </source>
</evidence>
<reference evidence="9 10" key="1">
    <citation type="journal article" date="2020" name="bioRxiv">
        <title>Sequence and annotation of 42 cannabis genomes reveals extensive copy number variation in cannabinoid synthesis and pathogen resistance genes.</title>
        <authorList>
            <person name="Mckernan K.J."/>
            <person name="Helbert Y."/>
            <person name="Kane L.T."/>
            <person name="Ebling H."/>
            <person name="Zhang L."/>
            <person name="Liu B."/>
            <person name="Eaton Z."/>
            <person name="Mclaughlin S."/>
            <person name="Kingan S."/>
            <person name="Baybayan P."/>
            <person name="Concepcion G."/>
            <person name="Jordan M."/>
            <person name="Riva A."/>
            <person name="Barbazuk W."/>
            <person name="Harkins T."/>
        </authorList>
    </citation>
    <scope>NUCLEOTIDE SEQUENCE [LARGE SCALE GENOMIC DNA]</scope>
    <source>
        <strain evidence="10">cv. Jamaican Lion 4</strain>
        <tissue evidence="9">Leaf</tissue>
    </source>
</reference>
<evidence type="ECO:0000256" key="3">
    <source>
        <dbReference type="ARBA" id="ARBA00023054"/>
    </source>
</evidence>
<keyword evidence="10" id="KW-1185">Reference proteome</keyword>
<dbReference type="InterPro" id="IPR003035">
    <property type="entry name" value="RWP-RK_dom"/>
</dbReference>
<gene>
    <name evidence="9" type="ORF">G4B88_023671</name>
</gene>
<evidence type="ECO:0000256" key="5">
    <source>
        <dbReference type="ARBA" id="ARBA00023163"/>
    </source>
</evidence>